<name>A0A2M8R2M1_9BRAD</name>
<dbReference type="Pfam" id="PF03401">
    <property type="entry name" value="TctC"/>
    <property type="match status" value="1"/>
</dbReference>
<dbReference type="InterPro" id="IPR005064">
    <property type="entry name" value="BUG"/>
</dbReference>
<dbReference type="EMBL" id="PGVG01000029">
    <property type="protein sequence ID" value="PJG52055.1"/>
    <property type="molecule type" value="Genomic_DNA"/>
</dbReference>
<dbReference type="PIRSF" id="PIRSF017082">
    <property type="entry name" value="YflP"/>
    <property type="match status" value="1"/>
</dbReference>
<dbReference type="PANTHER" id="PTHR42928:SF5">
    <property type="entry name" value="BLR1237 PROTEIN"/>
    <property type="match status" value="1"/>
</dbReference>
<comment type="caution">
    <text evidence="2">The sequence shown here is derived from an EMBL/GenBank/DDBJ whole genome shotgun (WGS) entry which is preliminary data.</text>
</comment>
<dbReference type="Proteomes" id="UP000231194">
    <property type="component" value="Unassembled WGS sequence"/>
</dbReference>
<dbReference type="CDD" id="cd07012">
    <property type="entry name" value="PBP2_Bug_TTT"/>
    <property type="match status" value="1"/>
</dbReference>
<evidence type="ECO:0000313" key="3">
    <source>
        <dbReference type="Proteomes" id="UP000231194"/>
    </source>
</evidence>
<dbReference type="InterPro" id="IPR042100">
    <property type="entry name" value="Bug_dom1"/>
</dbReference>
<comment type="similarity">
    <text evidence="1">Belongs to the UPF0065 (bug) family.</text>
</comment>
<evidence type="ECO:0000256" key="1">
    <source>
        <dbReference type="ARBA" id="ARBA00006987"/>
    </source>
</evidence>
<evidence type="ECO:0000313" key="2">
    <source>
        <dbReference type="EMBL" id="PJG52055.1"/>
    </source>
</evidence>
<dbReference type="OrthoDB" id="8443386at2"/>
<dbReference type="AlphaFoldDB" id="A0A2M8R2M1"/>
<protein>
    <submittedName>
        <fullName evidence="2">Twin-arginine translocation pathway signal</fullName>
    </submittedName>
</protein>
<keyword evidence="3" id="KW-1185">Reference proteome</keyword>
<sequence>MRDVGAFDVNWKRRREVNMRLIWIAIAAVTAMLAGPASSQQWPARNVKLIVPYPAGGNVDSAARIVADKLQEKLGQPFVIENKAGAGGMIAGEAFAKSAPDGYTLFVGANGPVLFATEINKRDAYNWKKDFLPISTISMTPLVLEVHPSVQATTLKEFLDLAKREPGKLTMASPGPGTTNHLLSELMQSSLELQWVTAHYRGNAPAINDLLGGQVQFAFDQLTVSLQHIKAGLFRALAVTSPHRLKSLPDVPTFAELGYKDFDGQTFTGLFAPAGTPAPIVDKLHETLVAILKDPAVIDKFEKLGGEATPMTPDEFKAYLEREDAKWIPVVRKANIRAD</sequence>
<dbReference type="PANTHER" id="PTHR42928">
    <property type="entry name" value="TRICARBOXYLATE-BINDING PROTEIN"/>
    <property type="match status" value="1"/>
</dbReference>
<gene>
    <name evidence="2" type="ORF">CVM73_27770</name>
</gene>
<accession>A0A2M8R2M1</accession>
<reference evidence="2 3" key="1">
    <citation type="submission" date="2017-11" db="EMBL/GenBank/DDBJ databases">
        <title>Bradyrhizobium forestalis sp. nov., an efficient nitrogen-fixing bacterium isolated from nodules of forest legume species in the Amazon.</title>
        <authorList>
            <person name="Costa E.M."/>
            <person name="Guimaraes A."/>
            <person name="Carvalho T.S."/>
            <person name="Rodrigues T.L."/>
            <person name="Ribeiro P.R.A."/>
            <person name="Lebbe L."/>
            <person name="Willems A."/>
            <person name="Moreira F.M.S."/>
        </authorList>
    </citation>
    <scope>NUCLEOTIDE SEQUENCE [LARGE SCALE GENOMIC DNA]</scope>
    <source>
        <strain evidence="2 3">INPA54B</strain>
    </source>
</reference>
<dbReference type="Gene3D" id="3.40.190.10">
    <property type="entry name" value="Periplasmic binding protein-like II"/>
    <property type="match status" value="1"/>
</dbReference>
<proteinExistence type="inferred from homology"/>
<dbReference type="Gene3D" id="3.40.190.150">
    <property type="entry name" value="Bordetella uptake gene, domain 1"/>
    <property type="match status" value="1"/>
</dbReference>
<organism evidence="2 3">
    <name type="scientific">Bradyrhizobium forestalis</name>
    <dbReference type="NCBI Taxonomy" id="1419263"/>
    <lineage>
        <taxon>Bacteria</taxon>
        <taxon>Pseudomonadati</taxon>
        <taxon>Pseudomonadota</taxon>
        <taxon>Alphaproteobacteria</taxon>
        <taxon>Hyphomicrobiales</taxon>
        <taxon>Nitrobacteraceae</taxon>
        <taxon>Bradyrhizobium</taxon>
    </lineage>
</organism>
<dbReference type="SUPFAM" id="SSF53850">
    <property type="entry name" value="Periplasmic binding protein-like II"/>
    <property type="match status" value="1"/>
</dbReference>